<accession>A0ABW7PQK5</accession>
<dbReference type="Proteomes" id="UP001610631">
    <property type="component" value="Unassembled WGS sequence"/>
</dbReference>
<dbReference type="EMBL" id="JBBDHD010000208">
    <property type="protein sequence ID" value="MFH7600316.1"/>
    <property type="molecule type" value="Genomic_DNA"/>
</dbReference>
<gene>
    <name evidence="2" type="ORF">WDV06_35235</name>
</gene>
<evidence type="ECO:0000313" key="3">
    <source>
        <dbReference type="Proteomes" id="UP001610631"/>
    </source>
</evidence>
<comment type="caution">
    <text evidence="2">The sequence shown here is derived from an EMBL/GenBank/DDBJ whole genome shotgun (WGS) entry which is preliminary data.</text>
</comment>
<feature type="non-terminal residue" evidence="2">
    <location>
        <position position="1"/>
    </location>
</feature>
<reference evidence="2 3" key="1">
    <citation type="submission" date="2024-03" db="EMBL/GenBank/DDBJ databases">
        <title>Whole genome sequencing of Streptomyces racemochromogenes, to identify antimicrobial biosynthetic gene clusters.</title>
        <authorList>
            <person name="Suryawanshi P."/>
            <person name="Krishnaraj P.U."/>
            <person name="Arun Y.P."/>
            <person name="Suryawanshi M.P."/>
            <person name="Rakshit O."/>
        </authorList>
    </citation>
    <scope>NUCLEOTIDE SEQUENCE [LARGE SCALE GENOMIC DNA]</scope>
    <source>
        <strain evidence="2 3">AUDT626</strain>
    </source>
</reference>
<protein>
    <submittedName>
        <fullName evidence="2">Uncharacterized protein</fullName>
    </submittedName>
</protein>
<evidence type="ECO:0000313" key="2">
    <source>
        <dbReference type="EMBL" id="MFH7600316.1"/>
    </source>
</evidence>
<evidence type="ECO:0000256" key="1">
    <source>
        <dbReference type="SAM" id="MobiDB-lite"/>
    </source>
</evidence>
<feature type="region of interest" description="Disordered" evidence="1">
    <location>
        <begin position="1"/>
        <end position="47"/>
    </location>
</feature>
<organism evidence="2 3">
    <name type="scientific">Streptomyces racemochromogenes</name>
    <dbReference type="NCBI Taxonomy" id="67353"/>
    <lineage>
        <taxon>Bacteria</taxon>
        <taxon>Bacillati</taxon>
        <taxon>Actinomycetota</taxon>
        <taxon>Actinomycetes</taxon>
        <taxon>Kitasatosporales</taxon>
        <taxon>Streptomycetaceae</taxon>
        <taxon>Streptomyces</taxon>
    </lineage>
</organism>
<sequence>ARARPAAHAGGGAEAADRADGADLTGGVDGADGNRSGEVDVDGDVDGDVDVDMETLRLLTAGVQRAGGSHWTGHSLWGPPRPVAYGGPRWAQWRAAIHSIG</sequence>
<name>A0ABW7PQK5_9ACTN</name>
<keyword evidence="3" id="KW-1185">Reference proteome</keyword>
<proteinExistence type="predicted"/>